<sequence>MSKSTTIAYGDRWIWAYDLARTVLLVEVIHVAGTAAAGTDPWVDEVLADVRVGAEIGDSAFGIDPAWGAERLDMFVGWLDEAGRRLRTRVSVGPGRPADWPLDGFEWRGSDPLPVASAVS</sequence>
<feature type="non-terminal residue" evidence="1">
    <location>
        <position position="120"/>
    </location>
</feature>
<evidence type="ECO:0000313" key="2">
    <source>
        <dbReference type="Proteomes" id="UP001597083"/>
    </source>
</evidence>
<name>A0ABW3CS21_9ACTN</name>
<comment type="caution">
    <text evidence="1">The sequence shown here is derived from an EMBL/GenBank/DDBJ whole genome shotgun (WGS) entry which is preliminary data.</text>
</comment>
<gene>
    <name evidence="1" type="ORF">ACFQ07_31330</name>
</gene>
<accession>A0ABW3CS21</accession>
<keyword evidence="2" id="KW-1185">Reference proteome</keyword>
<reference evidence="2" key="1">
    <citation type="journal article" date="2019" name="Int. J. Syst. Evol. Microbiol.">
        <title>The Global Catalogue of Microorganisms (GCM) 10K type strain sequencing project: providing services to taxonomists for standard genome sequencing and annotation.</title>
        <authorList>
            <consortium name="The Broad Institute Genomics Platform"/>
            <consortium name="The Broad Institute Genome Sequencing Center for Infectious Disease"/>
            <person name="Wu L."/>
            <person name="Ma J."/>
        </authorList>
    </citation>
    <scope>NUCLEOTIDE SEQUENCE [LARGE SCALE GENOMIC DNA]</scope>
    <source>
        <strain evidence="2">JCM 31696</strain>
    </source>
</reference>
<dbReference type="EMBL" id="JBHTIR010004252">
    <property type="protein sequence ID" value="MFD0856767.1"/>
    <property type="molecule type" value="Genomic_DNA"/>
</dbReference>
<dbReference type="Proteomes" id="UP001597083">
    <property type="component" value="Unassembled WGS sequence"/>
</dbReference>
<proteinExistence type="predicted"/>
<evidence type="ECO:0000313" key="1">
    <source>
        <dbReference type="EMBL" id="MFD0856767.1"/>
    </source>
</evidence>
<organism evidence="1 2">
    <name type="scientific">Actinomadura adrarensis</name>
    <dbReference type="NCBI Taxonomy" id="1819600"/>
    <lineage>
        <taxon>Bacteria</taxon>
        <taxon>Bacillati</taxon>
        <taxon>Actinomycetota</taxon>
        <taxon>Actinomycetes</taxon>
        <taxon>Streptosporangiales</taxon>
        <taxon>Thermomonosporaceae</taxon>
        <taxon>Actinomadura</taxon>
    </lineage>
</organism>
<protein>
    <submittedName>
        <fullName evidence="1">Uncharacterized protein</fullName>
    </submittedName>
</protein>